<evidence type="ECO:0000256" key="5">
    <source>
        <dbReference type="ARBA" id="ARBA00022741"/>
    </source>
</evidence>
<evidence type="ECO:0000256" key="11">
    <source>
        <dbReference type="ARBA" id="ARBA00022881"/>
    </source>
</evidence>
<dbReference type="PROSITE" id="PS50893">
    <property type="entry name" value="ABC_TRANSPORTER_2"/>
    <property type="match status" value="2"/>
</dbReference>
<dbReference type="InterPro" id="IPR027417">
    <property type="entry name" value="P-loop_NTPase"/>
</dbReference>
<evidence type="ECO:0000313" key="20">
    <source>
        <dbReference type="Proteomes" id="UP000181728"/>
    </source>
</evidence>
<dbReference type="SUPFAM" id="SSF52540">
    <property type="entry name" value="P-loop containing nucleoside triphosphate hydrolases"/>
    <property type="match status" value="2"/>
</dbReference>
<evidence type="ECO:0000256" key="2">
    <source>
        <dbReference type="ARBA" id="ARBA00022490"/>
    </source>
</evidence>
<dbReference type="InterPro" id="IPR041552">
    <property type="entry name" value="UvrA_DNA-bd"/>
</dbReference>
<dbReference type="Pfam" id="PF00005">
    <property type="entry name" value="ABC_tran"/>
    <property type="match status" value="1"/>
</dbReference>
<dbReference type="GO" id="GO:0004518">
    <property type="term" value="F:nuclease activity"/>
    <property type="evidence" value="ECO:0007669"/>
    <property type="project" value="UniProtKB-KW"/>
</dbReference>
<dbReference type="PANTHER" id="PTHR43152">
    <property type="entry name" value="UVRABC SYSTEM PROTEIN A"/>
    <property type="match status" value="1"/>
</dbReference>
<evidence type="ECO:0000256" key="14">
    <source>
        <dbReference type="ARBA" id="ARBA00038000"/>
    </source>
</evidence>
<reference evidence="19 21" key="2">
    <citation type="submission" date="2018-08" db="EMBL/GenBank/DDBJ databases">
        <authorList>
            <person name="Lorentzen P. G. S. M."/>
        </authorList>
    </citation>
    <scope>NUCLEOTIDE SEQUENCE [LARGE SCALE GENOMIC DNA]</scope>
    <source>
        <strain evidence="19 21">CRBO_1381</strain>
    </source>
</reference>
<comment type="similarity">
    <text evidence="14">Belongs to the ABC transporter superfamily. UvrA family.</text>
</comment>
<evidence type="ECO:0000256" key="16">
    <source>
        <dbReference type="ARBA" id="ARBA00042156"/>
    </source>
</evidence>
<dbReference type="InterPro" id="IPR003439">
    <property type="entry name" value="ABC_transporter-like_ATP-bd"/>
</dbReference>
<evidence type="ECO:0000256" key="15">
    <source>
        <dbReference type="ARBA" id="ARBA00039316"/>
    </source>
</evidence>
<keyword evidence="4" id="KW-0677">Repeat</keyword>
<keyword evidence="8" id="KW-0863">Zinc-finger</keyword>
<evidence type="ECO:0000256" key="12">
    <source>
        <dbReference type="ARBA" id="ARBA00023125"/>
    </source>
</evidence>
<keyword evidence="6" id="KW-0227">DNA damage</keyword>
<keyword evidence="9" id="KW-0862">Zinc</keyword>
<dbReference type="Gene3D" id="3.40.50.300">
    <property type="entry name" value="P-loop containing nucleotide triphosphate hydrolases"/>
    <property type="match status" value="3"/>
</dbReference>
<dbReference type="GO" id="GO:0006281">
    <property type="term" value="P:DNA repair"/>
    <property type="evidence" value="ECO:0007669"/>
    <property type="project" value="UniProtKB-KW"/>
</dbReference>
<dbReference type="Proteomes" id="UP000294726">
    <property type="component" value="Chromosome"/>
</dbReference>
<evidence type="ECO:0000256" key="7">
    <source>
        <dbReference type="ARBA" id="ARBA00022769"/>
    </source>
</evidence>
<dbReference type="PANTHER" id="PTHR43152:SF3">
    <property type="entry name" value="UVRABC SYSTEM PROTEIN A"/>
    <property type="match status" value="1"/>
</dbReference>
<dbReference type="GO" id="GO:0016887">
    <property type="term" value="F:ATP hydrolysis activity"/>
    <property type="evidence" value="ECO:0007669"/>
    <property type="project" value="InterPro"/>
</dbReference>
<dbReference type="GO" id="GO:0005524">
    <property type="term" value="F:ATP binding"/>
    <property type="evidence" value="ECO:0007669"/>
    <property type="project" value="UniProtKB-KW"/>
</dbReference>
<dbReference type="GO" id="GO:0008270">
    <property type="term" value="F:zinc ion binding"/>
    <property type="evidence" value="ECO:0007669"/>
    <property type="project" value="UniProtKB-KW"/>
</dbReference>
<evidence type="ECO:0000313" key="19">
    <source>
        <dbReference type="EMBL" id="VDB97984.1"/>
    </source>
</evidence>
<evidence type="ECO:0000256" key="10">
    <source>
        <dbReference type="ARBA" id="ARBA00022840"/>
    </source>
</evidence>
<protein>
    <recommendedName>
        <fullName evidence="15">UvrABC system protein A</fullName>
    </recommendedName>
    <alternativeName>
        <fullName evidence="16">Excinuclease ABC subunit A</fullName>
    </alternativeName>
</protein>
<evidence type="ECO:0000259" key="17">
    <source>
        <dbReference type="PROSITE" id="PS50893"/>
    </source>
</evidence>
<dbReference type="RefSeq" id="WP_032818781.1">
    <property type="nucleotide sequence ID" value="NZ_LR031358.1"/>
</dbReference>
<gene>
    <name evidence="18" type="ORF">ATX59_04220</name>
    <name evidence="19" type="ORF">OENI_0857</name>
</gene>
<evidence type="ECO:0000256" key="9">
    <source>
        <dbReference type="ARBA" id="ARBA00022833"/>
    </source>
</evidence>
<dbReference type="SMART" id="SM00382">
    <property type="entry name" value="AAA"/>
    <property type="match status" value="2"/>
</dbReference>
<keyword evidence="7" id="KW-0228">DNA excision</keyword>
<dbReference type="InterPro" id="IPR003593">
    <property type="entry name" value="AAA+_ATPase"/>
</dbReference>
<proteinExistence type="inferred from homology"/>
<dbReference type="EMBL" id="MLOK01000036">
    <property type="protein sequence ID" value="OIM21386.1"/>
    <property type="molecule type" value="Genomic_DNA"/>
</dbReference>
<evidence type="ECO:0000256" key="1">
    <source>
        <dbReference type="ARBA" id="ARBA00004496"/>
    </source>
</evidence>
<evidence type="ECO:0000256" key="8">
    <source>
        <dbReference type="ARBA" id="ARBA00022771"/>
    </source>
</evidence>
<organism evidence="18 20">
    <name type="scientific">Oenococcus oeni</name>
    <name type="common">Leuconostoc oenos</name>
    <dbReference type="NCBI Taxonomy" id="1247"/>
    <lineage>
        <taxon>Bacteria</taxon>
        <taxon>Bacillati</taxon>
        <taxon>Bacillota</taxon>
        <taxon>Bacilli</taxon>
        <taxon>Lactobacillales</taxon>
        <taxon>Lactobacillaceae</taxon>
        <taxon>Oenococcus</taxon>
    </lineage>
</organism>
<keyword evidence="12" id="KW-0238">DNA-binding</keyword>
<accession>A0A6N4A2S7</accession>
<feature type="domain" description="ABC transporter" evidence="17">
    <location>
        <begin position="444"/>
        <end position="756"/>
    </location>
</feature>
<dbReference type="AlphaFoldDB" id="A0A6N4A2S7"/>
<evidence type="ECO:0000313" key="18">
    <source>
        <dbReference type="EMBL" id="OIM21386.1"/>
    </source>
</evidence>
<keyword evidence="11" id="KW-0267">Excision nuclease</keyword>
<dbReference type="PROSITE" id="PS00211">
    <property type="entry name" value="ABC_TRANSPORTER_1"/>
    <property type="match status" value="1"/>
</dbReference>
<dbReference type="Gene3D" id="1.20.1580.10">
    <property type="entry name" value="ABC transporter ATPase like domain"/>
    <property type="match status" value="2"/>
</dbReference>
<evidence type="ECO:0000256" key="3">
    <source>
        <dbReference type="ARBA" id="ARBA00022723"/>
    </source>
</evidence>
<dbReference type="GO" id="GO:0003677">
    <property type="term" value="F:DNA binding"/>
    <property type="evidence" value="ECO:0007669"/>
    <property type="project" value="UniProtKB-KW"/>
</dbReference>
<dbReference type="Proteomes" id="UP000181728">
    <property type="component" value="Unassembled WGS sequence"/>
</dbReference>
<dbReference type="EMBL" id="LR031358">
    <property type="protein sequence ID" value="VDB97984.1"/>
    <property type="molecule type" value="Genomic_DNA"/>
</dbReference>
<name>A0A6N4A2S7_OENOE</name>
<reference evidence="18 20" key="1">
    <citation type="journal article" date="2016" name="BMC Genomics">
        <title>Consensus pan-genome assembly of the specialised wine bacterium Oenococcus oeni.</title>
        <authorList>
            <person name="Sternes P.R."/>
            <person name="Borneman A.R."/>
        </authorList>
    </citation>
    <scope>NUCLEOTIDE SEQUENCE [LARGE SCALE GENOMIC DNA]</scope>
    <source>
        <strain evidence="18 20">AWRIB661</strain>
    </source>
</reference>
<keyword evidence="5" id="KW-0547">Nucleotide-binding</keyword>
<dbReference type="GO" id="GO:0005737">
    <property type="term" value="C:cytoplasm"/>
    <property type="evidence" value="ECO:0007669"/>
    <property type="project" value="UniProtKB-SubCell"/>
</dbReference>
<dbReference type="Pfam" id="PF17755">
    <property type="entry name" value="UvrA_DNA-bind"/>
    <property type="match status" value="1"/>
</dbReference>
<evidence type="ECO:0000313" key="21">
    <source>
        <dbReference type="Proteomes" id="UP000294726"/>
    </source>
</evidence>
<dbReference type="Gene3D" id="1.10.8.280">
    <property type="entry name" value="ABC transporter ATPase domain-like"/>
    <property type="match status" value="1"/>
</dbReference>
<keyword evidence="2" id="KW-0963">Cytoplasm</keyword>
<evidence type="ECO:0000256" key="4">
    <source>
        <dbReference type="ARBA" id="ARBA00022737"/>
    </source>
</evidence>
<dbReference type="InterPro" id="IPR017871">
    <property type="entry name" value="ABC_transporter-like_CS"/>
</dbReference>
<evidence type="ECO:0000256" key="13">
    <source>
        <dbReference type="ARBA" id="ARBA00023204"/>
    </source>
</evidence>
<keyword evidence="3" id="KW-0479">Metal-binding</keyword>
<keyword evidence="10" id="KW-0067">ATP-binding</keyword>
<keyword evidence="13" id="KW-0234">DNA repair</keyword>
<evidence type="ECO:0000256" key="6">
    <source>
        <dbReference type="ARBA" id="ARBA00022763"/>
    </source>
</evidence>
<comment type="subcellular location">
    <subcellularLocation>
        <location evidence="1">Cytoplasm</location>
    </subcellularLocation>
</comment>
<feature type="domain" description="ABC transporter" evidence="17">
    <location>
        <begin position="1"/>
        <end position="446"/>
    </location>
</feature>
<sequence>MNRNNIFADGFIDVKGARENNLKDLSLKIPKYKTTVFVGLSGAGKSSLVFDTIAALSRRELNETFASFTQQYLPKYGQPHVDEIDHLPVAIVIEQKKIGENARSTVGTYTGAYSLLRLLFSRIGRPFIGYSDTFSFNMPKGMCPNCQGLGYVDDIDEDLLIDKNESLNQGAIKFVSFGPDTWRWRRYVNSGLFDNDKPVKNFTDREWQLLMYAPQQQLKHPGPKFPKSALYEGVVPRIRRSILHKKEAQHHQAAISKIVTHHACPICHGTRLNSTVLGNRINGKNIAEVCSMSLKDLSEFLDTINATLTTDLIRELQVKLHSMIDIGLGYLSLARGTNSLSGGEAQRIKISKYLNSSLSDMVYILDEPSVGLHPHDIDLVKKGLTRLRNKGNTILLVEHNPLMMSFADYVVELGPVAGASGGQLTFQGTYEELLNSSSLTGKWIREKIAFKTKVRKSSNSVQLTNLNSNNLKNINIRIPIDVVTVLTGVAGSGKSSLVKELKNSLDVPYIDLAQKDISTNLRSTPATYLDILDPIRKLFAQSNQTSLGLFSYNGQGACPICKGKGVTITNMAFMDPVVEVCEACHGKRYSKKALQYHYQGKDIAEILDFSVDQALNFFSSGEEKNQMLKEKLSSLKRVGLGYIHLNQTLTTLSGGELQRIKLASRLNEKGTVFLLDEPTSGLHMQDIAEQIKLINQLVDAHNGVIVIEHNQTVISQADWLIDIGPGAGVFGGQVIYSGVPAGIVDCSNSLTGKALLKAMD</sequence>